<gene>
    <name evidence="5" type="ORF">EPI10_016806</name>
</gene>
<feature type="domain" description="SMP" evidence="4">
    <location>
        <begin position="230"/>
        <end position="288"/>
    </location>
</feature>
<comment type="caution">
    <text evidence="5">The sequence shown here is derived from an EMBL/GenBank/DDBJ whole genome shotgun (WGS) entry which is preliminary data.</text>
</comment>
<dbReference type="Pfam" id="PF04927">
    <property type="entry name" value="SMP"/>
    <property type="match status" value="6"/>
</dbReference>
<sequence>MCHSGSHLVARYGAQLPPTPPLVNSTSKCHLHYLKPVTLNLTLMPSLKPSTVTAFSHEFHTKEMSQGQPIKPQADQLSDQEGIKYGDVFDVTSGLASKTIAPRDAATMLEAETEVLGKPLDTGAGAVMYSAAAANLRAGAVGPDESNEMVEREGVAVSKSTDAQGKLVVNEAIADHMVCEFQYNPYDLRGITLSPSPSPTIRNVQWTAPSPSPAAAAAPTTGDVVDQSGITIGEALEATVLFIGDKSVDQGDAAAIRVAEARAASSRLTQHSGLGTRAQAAATFNDRAAYGHNKITISDVLSDATEKLPTVKAVTNEDAEEVRGAEQRNKTDMIATAGGVADTMATAANDSVLKAPYAIPSAATLLDCFPFSLLTSQFNTHFAKHPINETMSQQQPRRPKPDHSRDQEPIKYSNVFNVTGELASKPIAPQDAAAIQSAETRVLGQTRKSGPAAVMESAAAANERAGLVRHDQANVTGDEGVTVTKTNAGGEAWITEAVEGQVVGQYIQPEVPAVNNPSVTSDPITVGEALETAALSAADKAVEQSDVAAIQAAERRATGINETLLGGVAAEAQCAATQNARTMRFVKLVQDATTMLPRDKAVTPEDADRVVAAELRNNPYMSTAPGGVAASMAAAARLNQNSTT</sequence>
<evidence type="ECO:0000256" key="3">
    <source>
        <dbReference type="SAM" id="MobiDB-lite"/>
    </source>
</evidence>
<organism evidence="5 6">
    <name type="scientific">Gossypium australe</name>
    <dbReference type="NCBI Taxonomy" id="47621"/>
    <lineage>
        <taxon>Eukaryota</taxon>
        <taxon>Viridiplantae</taxon>
        <taxon>Streptophyta</taxon>
        <taxon>Embryophyta</taxon>
        <taxon>Tracheophyta</taxon>
        <taxon>Spermatophyta</taxon>
        <taxon>Magnoliopsida</taxon>
        <taxon>eudicotyledons</taxon>
        <taxon>Gunneridae</taxon>
        <taxon>Pentapetalae</taxon>
        <taxon>rosids</taxon>
        <taxon>malvids</taxon>
        <taxon>Malvales</taxon>
        <taxon>Malvaceae</taxon>
        <taxon>Malvoideae</taxon>
        <taxon>Gossypium</taxon>
    </lineage>
</organism>
<evidence type="ECO:0000256" key="2">
    <source>
        <dbReference type="ARBA" id="ARBA00022737"/>
    </source>
</evidence>
<dbReference type="Proteomes" id="UP000325315">
    <property type="component" value="Unassembled WGS sequence"/>
</dbReference>
<keyword evidence="2" id="KW-0677">Repeat</keyword>
<feature type="domain" description="SMP" evidence="4">
    <location>
        <begin position="410"/>
        <end position="465"/>
    </location>
</feature>
<dbReference type="InterPro" id="IPR007011">
    <property type="entry name" value="LEA_SMP_dom"/>
</dbReference>
<evidence type="ECO:0000313" key="6">
    <source>
        <dbReference type="Proteomes" id="UP000325315"/>
    </source>
</evidence>
<evidence type="ECO:0000256" key="1">
    <source>
        <dbReference type="ARBA" id="ARBA00010733"/>
    </source>
</evidence>
<evidence type="ECO:0000313" key="5">
    <source>
        <dbReference type="EMBL" id="KAA3471155.1"/>
    </source>
</evidence>
<feature type="domain" description="SMP" evidence="4">
    <location>
        <begin position="524"/>
        <end position="581"/>
    </location>
</feature>
<feature type="region of interest" description="Disordered" evidence="3">
    <location>
        <begin position="389"/>
        <end position="409"/>
    </location>
</feature>
<feature type="compositionally biased region" description="Basic and acidic residues" evidence="3">
    <location>
        <begin position="399"/>
        <end position="409"/>
    </location>
</feature>
<feature type="domain" description="SMP" evidence="4">
    <location>
        <begin position="591"/>
        <end position="641"/>
    </location>
</feature>
<dbReference type="EMBL" id="SMMG02000006">
    <property type="protein sequence ID" value="KAA3471155.1"/>
    <property type="molecule type" value="Genomic_DNA"/>
</dbReference>
<feature type="domain" description="SMP" evidence="4">
    <location>
        <begin position="295"/>
        <end position="349"/>
    </location>
</feature>
<comment type="similarity">
    <text evidence="1">Belongs to the LEA type SMP family.</text>
</comment>
<dbReference type="AlphaFoldDB" id="A0A5B6VQB7"/>
<dbReference type="PANTHER" id="PTHR31174:SF7">
    <property type="entry name" value="LATE EMBRYOGENESIS ABUNDANT PROTEIN 31-RELATED"/>
    <property type="match status" value="1"/>
</dbReference>
<feature type="domain" description="SMP" evidence="4">
    <location>
        <begin position="83"/>
        <end position="137"/>
    </location>
</feature>
<dbReference type="OrthoDB" id="2014755at2759"/>
<keyword evidence="6" id="KW-1185">Reference proteome</keyword>
<protein>
    <submittedName>
        <fullName evidence="5">Late embryogenesis abundant protein D-34-like</fullName>
    </submittedName>
</protein>
<accession>A0A5B6VQB7</accession>
<proteinExistence type="inferred from homology"/>
<evidence type="ECO:0000259" key="4">
    <source>
        <dbReference type="Pfam" id="PF04927"/>
    </source>
</evidence>
<dbReference type="InterPro" id="IPR042971">
    <property type="entry name" value="LEA_SMP"/>
</dbReference>
<name>A0A5B6VQB7_9ROSI</name>
<reference evidence="6" key="1">
    <citation type="journal article" date="2019" name="Plant Biotechnol. J.">
        <title>Genome sequencing of the Australian wild diploid species Gossypium australe highlights disease resistance and delayed gland morphogenesis.</title>
        <authorList>
            <person name="Cai Y."/>
            <person name="Cai X."/>
            <person name="Wang Q."/>
            <person name="Wang P."/>
            <person name="Zhang Y."/>
            <person name="Cai C."/>
            <person name="Xu Y."/>
            <person name="Wang K."/>
            <person name="Zhou Z."/>
            <person name="Wang C."/>
            <person name="Geng S."/>
            <person name="Li B."/>
            <person name="Dong Q."/>
            <person name="Hou Y."/>
            <person name="Wang H."/>
            <person name="Ai P."/>
            <person name="Liu Z."/>
            <person name="Yi F."/>
            <person name="Sun M."/>
            <person name="An G."/>
            <person name="Cheng J."/>
            <person name="Zhang Y."/>
            <person name="Shi Q."/>
            <person name="Xie Y."/>
            <person name="Shi X."/>
            <person name="Chang Y."/>
            <person name="Huang F."/>
            <person name="Chen Y."/>
            <person name="Hong S."/>
            <person name="Mi L."/>
            <person name="Sun Q."/>
            <person name="Zhang L."/>
            <person name="Zhou B."/>
            <person name="Peng R."/>
            <person name="Zhang X."/>
            <person name="Liu F."/>
        </authorList>
    </citation>
    <scope>NUCLEOTIDE SEQUENCE [LARGE SCALE GENOMIC DNA]</scope>
    <source>
        <strain evidence="6">cv. PA1801</strain>
    </source>
</reference>
<dbReference type="PANTHER" id="PTHR31174">
    <property type="entry name" value="SEED MATURATION FAMILY PROTEIN"/>
    <property type="match status" value="1"/>
</dbReference>